<dbReference type="Pfam" id="PF00270">
    <property type="entry name" value="DEAD"/>
    <property type="match status" value="1"/>
</dbReference>
<dbReference type="Proteomes" id="UP000320762">
    <property type="component" value="Unassembled WGS sequence"/>
</dbReference>
<evidence type="ECO:0000259" key="9">
    <source>
        <dbReference type="PROSITE" id="PS51194"/>
    </source>
</evidence>
<dbReference type="CDD" id="cd17956">
    <property type="entry name" value="DEADc_DDX51"/>
    <property type="match status" value="1"/>
</dbReference>
<accession>A0A550CHG4</accession>
<dbReference type="PROSITE" id="PS51192">
    <property type="entry name" value="HELICASE_ATP_BIND_1"/>
    <property type="match status" value="1"/>
</dbReference>
<evidence type="ECO:0000256" key="4">
    <source>
        <dbReference type="ARBA" id="ARBA00022840"/>
    </source>
</evidence>
<keyword evidence="4 6" id="KW-0067">ATP-binding</keyword>
<keyword evidence="3 6" id="KW-0347">Helicase</keyword>
<dbReference type="EMBL" id="VDMD01000007">
    <property type="protein sequence ID" value="TRM64248.1"/>
    <property type="molecule type" value="Genomic_DNA"/>
</dbReference>
<evidence type="ECO:0000256" key="3">
    <source>
        <dbReference type="ARBA" id="ARBA00022806"/>
    </source>
</evidence>
<evidence type="ECO:0000256" key="5">
    <source>
        <dbReference type="ARBA" id="ARBA00022884"/>
    </source>
</evidence>
<sequence length="561" mass="61883">MVVDPTEPPPKLPPPAPLSSFSVLAQPDAPSKTDLALQGLDTGLVNAELVDSTQVIPIPIDEEDGDTKLSQRMRKRLHDLGITELFAVQTALLPFLLSERRRAIYSPFDLPRDVCVSAPTGSGKTLAYVAPIIEVLASRITTRLRALVVVPTRDLVTQVKETFEAVGKGRGLKIGVATGQHSFSHEQSQLINDSTTPLAGGSSRVDILICTPGRLIDHLHGTTNFTLQHLRFLVIDEADRLLAQSFQGWLSTVLAATREPPASSFADFPMQERIIPYADAAAPHIAPALGFPDVLSQKHERPHSSCQKLLFSATLTQDPGKLAALNLHDPKYFIVRGKAKPETIGTGLKTDVADVVMERFSMPEGLTEHMAVCDPADKPLVFFHLVMKHDIRNALVFTKSAESTTRLVKLFEFFEKARVTQGIAPTDHVTITAYSSDLGGSERRTILEKFRNREIQILVASDLISRGLDISHVSHVVSYDAPVDVRKYVHRVGRTARAGRVGSAWTLVEEQEARYFKRMMKDADHLSSLKKVKLDSKELKELEPLYKTALEGLKIAYTKVH</sequence>
<feature type="domain" description="Helicase C-terminal" evidence="9">
    <location>
        <begin position="379"/>
        <end position="540"/>
    </location>
</feature>
<evidence type="ECO:0000256" key="6">
    <source>
        <dbReference type="RuleBase" id="RU000492"/>
    </source>
</evidence>
<dbReference type="EC" id="3.6.4.13" evidence="7"/>
<evidence type="ECO:0000256" key="2">
    <source>
        <dbReference type="ARBA" id="ARBA00022801"/>
    </source>
</evidence>
<comment type="similarity">
    <text evidence="6">Belongs to the DEAD box helicase family.</text>
</comment>
<dbReference type="GO" id="GO:0005524">
    <property type="term" value="F:ATP binding"/>
    <property type="evidence" value="ECO:0007669"/>
    <property type="project" value="UniProtKB-UniRule"/>
</dbReference>
<reference evidence="10 11" key="1">
    <citation type="journal article" date="2019" name="New Phytol.">
        <title>Comparative genomics reveals unique wood-decay strategies and fruiting body development in the Schizophyllaceae.</title>
        <authorList>
            <person name="Almasi E."/>
            <person name="Sahu N."/>
            <person name="Krizsan K."/>
            <person name="Balint B."/>
            <person name="Kovacs G.M."/>
            <person name="Kiss B."/>
            <person name="Cseklye J."/>
            <person name="Drula E."/>
            <person name="Henrissat B."/>
            <person name="Nagy I."/>
            <person name="Chovatia M."/>
            <person name="Adam C."/>
            <person name="LaButti K."/>
            <person name="Lipzen A."/>
            <person name="Riley R."/>
            <person name="Grigoriev I.V."/>
            <person name="Nagy L.G."/>
        </authorList>
    </citation>
    <scope>NUCLEOTIDE SEQUENCE [LARGE SCALE GENOMIC DNA]</scope>
    <source>
        <strain evidence="10 11">NL-1724</strain>
    </source>
</reference>
<dbReference type="GO" id="GO:0016787">
    <property type="term" value="F:hydrolase activity"/>
    <property type="evidence" value="ECO:0007669"/>
    <property type="project" value="UniProtKB-KW"/>
</dbReference>
<evidence type="ECO:0000256" key="7">
    <source>
        <dbReference type="RuleBase" id="RU365068"/>
    </source>
</evidence>
<keyword evidence="1 6" id="KW-0547">Nucleotide-binding</keyword>
<evidence type="ECO:0000259" key="8">
    <source>
        <dbReference type="PROSITE" id="PS51192"/>
    </source>
</evidence>
<evidence type="ECO:0000313" key="11">
    <source>
        <dbReference type="Proteomes" id="UP000320762"/>
    </source>
</evidence>
<proteinExistence type="inferred from homology"/>
<name>A0A550CHG4_9AGAR</name>
<evidence type="ECO:0000256" key="1">
    <source>
        <dbReference type="ARBA" id="ARBA00022741"/>
    </source>
</evidence>
<dbReference type="PANTHER" id="PTHR24031">
    <property type="entry name" value="RNA HELICASE"/>
    <property type="match status" value="1"/>
</dbReference>
<dbReference type="OrthoDB" id="3370at2759"/>
<dbReference type="GO" id="GO:0003724">
    <property type="term" value="F:RNA helicase activity"/>
    <property type="evidence" value="ECO:0007669"/>
    <property type="project" value="UniProtKB-EC"/>
</dbReference>
<dbReference type="InterPro" id="IPR000629">
    <property type="entry name" value="RNA-helicase_DEAD-box_CS"/>
</dbReference>
<dbReference type="PROSITE" id="PS51194">
    <property type="entry name" value="HELICASE_CTER"/>
    <property type="match status" value="1"/>
</dbReference>
<dbReference type="Gene3D" id="3.40.50.300">
    <property type="entry name" value="P-loop containing nucleotide triphosphate hydrolases"/>
    <property type="match status" value="2"/>
</dbReference>
<protein>
    <recommendedName>
        <fullName evidence="7">ATP-dependent RNA helicase</fullName>
        <ecNumber evidence="7">3.6.4.13</ecNumber>
    </recommendedName>
</protein>
<comment type="function">
    <text evidence="7">RNA helicase.</text>
</comment>
<feature type="domain" description="Helicase ATP-binding" evidence="8">
    <location>
        <begin position="105"/>
        <end position="333"/>
    </location>
</feature>
<dbReference type="SMART" id="SM00490">
    <property type="entry name" value="HELICc"/>
    <property type="match status" value="1"/>
</dbReference>
<dbReference type="InterPro" id="IPR001650">
    <property type="entry name" value="Helicase_C-like"/>
</dbReference>
<dbReference type="Pfam" id="PF00271">
    <property type="entry name" value="Helicase_C"/>
    <property type="match status" value="1"/>
</dbReference>
<dbReference type="InterPro" id="IPR011545">
    <property type="entry name" value="DEAD/DEAH_box_helicase_dom"/>
</dbReference>
<dbReference type="InterPro" id="IPR027417">
    <property type="entry name" value="P-loop_NTPase"/>
</dbReference>
<dbReference type="GO" id="GO:0003723">
    <property type="term" value="F:RNA binding"/>
    <property type="evidence" value="ECO:0007669"/>
    <property type="project" value="UniProtKB-UniRule"/>
</dbReference>
<comment type="domain">
    <text evidence="7">The Q motif is unique to and characteristic of the DEAD box family of RNA helicases and controls ATP binding and hydrolysis.</text>
</comment>
<organism evidence="10 11">
    <name type="scientific">Schizophyllum amplum</name>
    <dbReference type="NCBI Taxonomy" id="97359"/>
    <lineage>
        <taxon>Eukaryota</taxon>
        <taxon>Fungi</taxon>
        <taxon>Dikarya</taxon>
        <taxon>Basidiomycota</taxon>
        <taxon>Agaricomycotina</taxon>
        <taxon>Agaricomycetes</taxon>
        <taxon>Agaricomycetidae</taxon>
        <taxon>Agaricales</taxon>
        <taxon>Schizophyllaceae</taxon>
        <taxon>Schizophyllum</taxon>
    </lineage>
</organism>
<gene>
    <name evidence="10" type="ORF">BD626DRAFT_491218</name>
</gene>
<dbReference type="SMART" id="SM00487">
    <property type="entry name" value="DEXDc"/>
    <property type="match status" value="1"/>
</dbReference>
<evidence type="ECO:0000313" key="10">
    <source>
        <dbReference type="EMBL" id="TRM64248.1"/>
    </source>
</evidence>
<dbReference type="CDD" id="cd18787">
    <property type="entry name" value="SF2_C_DEAD"/>
    <property type="match status" value="1"/>
</dbReference>
<dbReference type="InterPro" id="IPR014001">
    <property type="entry name" value="Helicase_ATP-bd"/>
</dbReference>
<dbReference type="PROSITE" id="PS00039">
    <property type="entry name" value="DEAD_ATP_HELICASE"/>
    <property type="match status" value="1"/>
</dbReference>
<keyword evidence="11" id="KW-1185">Reference proteome</keyword>
<dbReference type="AlphaFoldDB" id="A0A550CHG4"/>
<keyword evidence="2 6" id="KW-0378">Hydrolase</keyword>
<dbReference type="STRING" id="97359.A0A550CHG4"/>
<comment type="caution">
    <text evidence="10">The sequence shown here is derived from an EMBL/GenBank/DDBJ whole genome shotgun (WGS) entry which is preliminary data.</text>
</comment>
<dbReference type="SUPFAM" id="SSF52540">
    <property type="entry name" value="P-loop containing nucleoside triphosphate hydrolases"/>
    <property type="match status" value="1"/>
</dbReference>
<comment type="catalytic activity">
    <reaction evidence="7">
        <text>ATP + H2O = ADP + phosphate + H(+)</text>
        <dbReference type="Rhea" id="RHEA:13065"/>
        <dbReference type="ChEBI" id="CHEBI:15377"/>
        <dbReference type="ChEBI" id="CHEBI:15378"/>
        <dbReference type="ChEBI" id="CHEBI:30616"/>
        <dbReference type="ChEBI" id="CHEBI:43474"/>
        <dbReference type="ChEBI" id="CHEBI:456216"/>
        <dbReference type="EC" id="3.6.4.13"/>
    </reaction>
</comment>
<keyword evidence="5 7" id="KW-0694">RNA-binding</keyword>